<dbReference type="EMBL" id="JAGQDG010000001">
    <property type="protein sequence ID" value="MBQ0934118.1"/>
    <property type="molecule type" value="Genomic_DNA"/>
</dbReference>
<dbReference type="Proteomes" id="UP000672097">
    <property type="component" value="Unassembled WGS sequence"/>
</dbReference>
<keyword evidence="2" id="KW-1185">Reference proteome</keyword>
<accession>A0ABS5DSJ6</accession>
<comment type="caution">
    <text evidence="1">The sequence shown here is derived from an EMBL/GenBank/DDBJ whole genome shotgun (WGS) entry which is preliminary data.</text>
</comment>
<gene>
    <name evidence="1" type="ORF">KAK11_02175</name>
</gene>
<evidence type="ECO:0000313" key="2">
    <source>
        <dbReference type="Proteomes" id="UP000672097"/>
    </source>
</evidence>
<name>A0ABS5DSJ6_9BURK</name>
<dbReference type="RefSeq" id="WP_210805688.1">
    <property type="nucleotide sequence ID" value="NZ_JAGQDG010000001.1"/>
</dbReference>
<proteinExistence type="predicted"/>
<reference evidence="1 2" key="1">
    <citation type="submission" date="2021-04" db="EMBL/GenBank/DDBJ databases">
        <title>The genome sequence of type strain Ideonella paludis KCTC 32238.</title>
        <authorList>
            <person name="Liu Y."/>
        </authorList>
    </citation>
    <scope>NUCLEOTIDE SEQUENCE [LARGE SCALE GENOMIC DNA]</scope>
    <source>
        <strain evidence="1 2">KCTC 32238</strain>
    </source>
</reference>
<organism evidence="1 2">
    <name type="scientific">Ideonella paludis</name>
    <dbReference type="NCBI Taxonomy" id="1233411"/>
    <lineage>
        <taxon>Bacteria</taxon>
        <taxon>Pseudomonadati</taxon>
        <taxon>Pseudomonadota</taxon>
        <taxon>Betaproteobacteria</taxon>
        <taxon>Burkholderiales</taxon>
        <taxon>Sphaerotilaceae</taxon>
        <taxon>Ideonella</taxon>
    </lineage>
</organism>
<protein>
    <submittedName>
        <fullName evidence="1">Uncharacterized protein</fullName>
    </submittedName>
</protein>
<sequence>MSPSFVIHLADSEVARIEPQGAALQLVFSAATAQAQEPGQAPLAGSLLGLTLVVDQAHAQGMAVLGDGLGRLRSAVLHAGGQRLTGWALPWAGVAEGTLALEFANGSQVSITGRDWRLLTPQPLRFMPSYAC</sequence>
<evidence type="ECO:0000313" key="1">
    <source>
        <dbReference type="EMBL" id="MBQ0934118.1"/>
    </source>
</evidence>